<evidence type="ECO:0000313" key="2">
    <source>
        <dbReference type="Proteomes" id="UP000236594"/>
    </source>
</evidence>
<proteinExistence type="predicted"/>
<dbReference type="PROSITE" id="PS51257">
    <property type="entry name" value="PROKAR_LIPOPROTEIN"/>
    <property type="match status" value="1"/>
</dbReference>
<dbReference type="Proteomes" id="UP000236594">
    <property type="component" value="Unassembled WGS sequence"/>
</dbReference>
<comment type="caution">
    <text evidence="1">The sequence shown here is derived from an EMBL/GenBank/DDBJ whole genome shotgun (WGS) entry which is preliminary data.</text>
</comment>
<dbReference type="AlphaFoldDB" id="A0A316XEI4"/>
<dbReference type="EMBL" id="PPED02000003">
    <property type="protein sequence ID" value="PWN69160.1"/>
    <property type="molecule type" value="Genomic_DNA"/>
</dbReference>
<gene>
    <name evidence="1" type="ORF">C1631_013945</name>
</gene>
<accession>A0A316XEI4</accession>
<evidence type="ECO:0000313" key="1">
    <source>
        <dbReference type="EMBL" id="PWN69160.1"/>
    </source>
</evidence>
<dbReference type="RefSeq" id="WP_103249632.1">
    <property type="nucleotide sequence ID" value="NZ_PPED02000003.1"/>
</dbReference>
<organism evidence="1 2">
    <name type="scientific">Chryseobacterium phosphatilyticum</name>
    <dbReference type="NCBI Taxonomy" id="475075"/>
    <lineage>
        <taxon>Bacteria</taxon>
        <taxon>Pseudomonadati</taxon>
        <taxon>Bacteroidota</taxon>
        <taxon>Flavobacteriia</taxon>
        <taxon>Flavobacteriales</taxon>
        <taxon>Weeksellaceae</taxon>
        <taxon>Chryseobacterium group</taxon>
        <taxon>Chryseobacterium</taxon>
    </lineage>
</organism>
<keyword evidence="2" id="KW-1185">Reference proteome</keyword>
<protein>
    <submittedName>
        <fullName evidence="1">Uncharacterized protein</fullName>
    </submittedName>
</protein>
<dbReference type="OrthoDB" id="763376at2"/>
<name>A0A316XEI4_9FLAO</name>
<sequence length="187" mass="21688">MKRTIIVSLFLIIACKQEKKEAVAQNELQVKEEVIQETKRHTSEAEDAKKWLQKNIEDYFKADLVAQEKIMQKMTTLDYFDYKTDATNVDMDIDGSLTTKEFQDKWRKKFDVQKAGVGYGFLITGQDWDDIKISSCKILAEGQHDFLFDVVLSDKKLNAEYPITVSVIKDHNAFLIADVWQKEPKLN</sequence>
<reference evidence="1 2" key="1">
    <citation type="submission" date="2018-04" db="EMBL/GenBank/DDBJ databases">
        <title>Draft Genome Sequence of Phosphate-Solubilizing Chryseobacterium sp. ISE14 that is a Biocontrol and Plant Growth-Promoting Rhizobacterium Isolated from Cucumber.</title>
        <authorList>
            <person name="Jeong J.-J."/>
            <person name="Sang M.K."/>
            <person name="Choi I.-G."/>
            <person name="Kim K.D."/>
        </authorList>
    </citation>
    <scope>NUCLEOTIDE SEQUENCE [LARGE SCALE GENOMIC DNA]</scope>
    <source>
        <strain evidence="1 2">ISE14</strain>
    </source>
</reference>